<proteinExistence type="predicted"/>
<organism evidence="1 2">
    <name type="scientific">Massilia frigida</name>
    <dbReference type="NCBI Taxonomy" id="2609281"/>
    <lineage>
        <taxon>Bacteria</taxon>
        <taxon>Pseudomonadati</taxon>
        <taxon>Pseudomonadota</taxon>
        <taxon>Betaproteobacteria</taxon>
        <taxon>Burkholderiales</taxon>
        <taxon>Oxalobacteraceae</taxon>
        <taxon>Telluria group</taxon>
        <taxon>Massilia</taxon>
    </lineage>
</organism>
<keyword evidence="2" id="KW-1185">Reference proteome</keyword>
<name>A0ABX0N9W1_9BURK</name>
<sequence length="121" mass="13675">MNTQQLQQRCREFPHATQSLHPSPSNILVYEVGGKKFAYFKTSEPEMGRFSIRVAPDQFLGLTGMPGVKPARYMGRFHWVTIVDVRTFPADFLAELLAWSYQKARAALSKAQLASLENAAR</sequence>
<dbReference type="Proteomes" id="UP000621455">
    <property type="component" value="Unassembled WGS sequence"/>
</dbReference>
<reference evidence="1 2" key="1">
    <citation type="submission" date="2019-10" db="EMBL/GenBank/DDBJ databases">
        <title>Taxonomy of Antarctic Massilia spp.: description of Massilia rubra sp. nov., Massilia aquatica sp. nov., Massilia mucilaginosa sp. nov., Massilia frigida sp. nov. isolated from streams, lakes and regoliths.</title>
        <authorList>
            <person name="Holochova P."/>
            <person name="Sedlacek I."/>
            <person name="Kralova S."/>
            <person name="Maslanova I."/>
            <person name="Busse H.-J."/>
            <person name="Stankova E."/>
            <person name="Vrbovska V."/>
            <person name="Kovarovic V."/>
            <person name="Bartak M."/>
            <person name="Svec P."/>
            <person name="Pantucek R."/>
        </authorList>
    </citation>
    <scope>NUCLEOTIDE SEQUENCE [LARGE SCALE GENOMIC DNA]</scope>
    <source>
        <strain evidence="1 2">CCM 8695</strain>
    </source>
</reference>
<gene>
    <name evidence="1" type="ORF">F2P44_23470</name>
</gene>
<evidence type="ECO:0000313" key="2">
    <source>
        <dbReference type="Proteomes" id="UP000621455"/>
    </source>
</evidence>
<dbReference type="SUPFAM" id="SSF142906">
    <property type="entry name" value="YjbR-like"/>
    <property type="match status" value="1"/>
</dbReference>
<evidence type="ECO:0000313" key="1">
    <source>
        <dbReference type="EMBL" id="NHZ82215.1"/>
    </source>
</evidence>
<dbReference type="InterPro" id="IPR038056">
    <property type="entry name" value="YjbR-like_sf"/>
</dbReference>
<dbReference type="Pfam" id="PF04237">
    <property type="entry name" value="YjbR"/>
    <property type="match status" value="1"/>
</dbReference>
<dbReference type="Gene3D" id="3.90.1150.30">
    <property type="match status" value="1"/>
</dbReference>
<accession>A0ABX0N9W1</accession>
<protein>
    <recommendedName>
        <fullName evidence="3">MmcQ/YjbR family DNA-binding protein</fullName>
    </recommendedName>
</protein>
<dbReference type="InterPro" id="IPR058532">
    <property type="entry name" value="YjbR/MT2646/Rv2570-like"/>
</dbReference>
<evidence type="ECO:0008006" key="3">
    <source>
        <dbReference type="Google" id="ProtNLM"/>
    </source>
</evidence>
<dbReference type="PANTHER" id="PTHR35145:SF1">
    <property type="entry name" value="CYTOPLASMIC PROTEIN"/>
    <property type="match status" value="1"/>
</dbReference>
<dbReference type="RefSeq" id="WP_167090017.1">
    <property type="nucleotide sequence ID" value="NZ_WHJG01000030.1"/>
</dbReference>
<dbReference type="PANTHER" id="PTHR35145">
    <property type="entry name" value="CYTOPLASMIC PROTEIN-RELATED"/>
    <property type="match status" value="1"/>
</dbReference>
<dbReference type="InterPro" id="IPR007351">
    <property type="entry name" value="YjbR"/>
</dbReference>
<dbReference type="EMBL" id="WHJG01000030">
    <property type="protein sequence ID" value="NHZ82215.1"/>
    <property type="molecule type" value="Genomic_DNA"/>
</dbReference>
<comment type="caution">
    <text evidence="1">The sequence shown here is derived from an EMBL/GenBank/DDBJ whole genome shotgun (WGS) entry which is preliminary data.</text>
</comment>